<evidence type="ECO:0000256" key="5">
    <source>
        <dbReference type="ARBA" id="ARBA00008310"/>
    </source>
</evidence>
<dbReference type="RefSeq" id="WP_208390387.1">
    <property type="nucleotide sequence ID" value="NZ_BAAAOO010000012.1"/>
</dbReference>
<evidence type="ECO:0000256" key="11">
    <source>
        <dbReference type="ARBA" id="ARBA00023133"/>
    </source>
</evidence>
<protein>
    <recommendedName>
        <fullName evidence="7 12">Coproporphyrinogen III oxidase</fullName>
        <ecNumber evidence="6 12">1.3.3.15</ecNumber>
    </recommendedName>
</protein>
<evidence type="ECO:0000256" key="7">
    <source>
        <dbReference type="ARBA" id="ARBA00019046"/>
    </source>
</evidence>
<evidence type="ECO:0000256" key="6">
    <source>
        <dbReference type="ARBA" id="ARBA00012402"/>
    </source>
</evidence>
<evidence type="ECO:0000256" key="9">
    <source>
        <dbReference type="ARBA" id="ARBA00022827"/>
    </source>
</evidence>
<evidence type="ECO:0000256" key="3">
    <source>
        <dbReference type="ARBA" id="ARBA00002185"/>
    </source>
</evidence>
<keyword evidence="8 12" id="KW-0285">Flavoprotein</keyword>
<comment type="similarity">
    <text evidence="5 12">Belongs to the protoporphyrinogen/coproporphyrinogen oxidase family. Coproporphyrinogen III oxidase subfamily.</text>
</comment>
<dbReference type="PANTHER" id="PTHR42923">
    <property type="entry name" value="PROTOPORPHYRINOGEN OXIDASE"/>
    <property type="match status" value="1"/>
</dbReference>
<keyword evidence="10 12" id="KW-0560">Oxidoreductase</keyword>
<dbReference type="Proteomes" id="UP000749311">
    <property type="component" value="Unassembled WGS sequence"/>
</dbReference>
<comment type="function">
    <text evidence="3 12">Involved in coproporphyrin-dependent heme b biosynthesis. Catalyzes the oxidation of coproporphyrinogen III to coproporphyrin III.</text>
</comment>
<dbReference type="InterPro" id="IPR002937">
    <property type="entry name" value="Amino_oxidase"/>
</dbReference>
<feature type="domain" description="Amine oxidase" evidence="13">
    <location>
        <begin position="11"/>
        <end position="441"/>
    </location>
</feature>
<evidence type="ECO:0000313" key="14">
    <source>
        <dbReference type="EMBL" id="NIH55524.1"/>
    </source>
</evidence>
<dbReference type="InterPro" id="IPR036188">
    <property type="entry name" value="FAD/NAD-bd_sf"/>
</dbReference>
<dbReference type="InterPro" id="IPR004572">
    <property type="entry name" value="Protoporphyrinogen_oxidase"/>
</dbReference>
<accession>A0ABX0SB14</accession>
<name>A0ABX0SB14_9ACTN</name>
<dbReference type="Gene3D" id="3.50.50.60">
    <property type="entry name" value="FAD/NAD(P)-binding domain"/>
    <property type="match status" value="1"/>
</dbReference>
<dbReference type="EC" id="1.3.3.15" evidence="6 12"/>
<comment type="pathway">
    <text evidence="4 12">Porphyrin-containing compound metabolism; protoheme biosynthesis.</text>
</comment>
<dbReference type="PANTHER" id="PTHR42923:SF3">
    <property type="entry name" value="PROTOPORPHYRINOGEN OXIDASE"/>
    <property type="match status" value="1"/>
</dbReference>
<evidence type="ECO:0000256" key="4">
    <source>
        <dbReference type="ARBA" id="ARBA00004744"/>
    </source>
</evidence>
<keyword evidence="11 12" id="KW-0350">Heme biosynthesis</keyword>
<comment type="catalytic activity">
    <reaction evidence="1">
        <text>coproporphyrinogen III + 3 O2 = coproporphyrin III + 3 H2O2</text>
        <dbReference type="Rhea" id="RHEA:43436"/>
        <dbReference type="ChEBI" id="CHEBI:15379"/>
        <dbReference type="ChEBI" id="CHEBI:16240"/>
        <dbReference type="ChEBI" id="CHEBI:57309"/>
        <dbReference type="ChEBI" id="CHEBI:131725"/>
        <dbReference type="EC" id="1.3.3.15"/>
    </reaction>
    <physiologicalReaction direction="left-to-right" evidence="1">
        <dbReference type="Rhea" id="RHEA:43437"/>
    </physiologicalReaction>
</comment>
<evidence type="ECO:0000256" key="10">
    <source>
        <dbReference type="ARBA" id="ARBA00023002"/>
    </source>
</evidence>
<keyword evidence="12" id="KW-0963">Cytoplasm</keyword>
<keyword evidence="15" id="KW-1185">Reference proteome</keyword>
<comment type="caution">
    <text evidence="14">The sequence shown here is derived from an EMBL/GenBank/DDBJ whole genome shotgun (WGS) entry which is preliminary data.</text>
</comment>
<evidence type="ECO:0000256" key="12">
    <source>
        <dbReference type="RuleBase" id="RU364052"/>
    </source>
</evidence>
<keyword evidence="9 12" id="KW-0274">FAD</keyword>
<dbReference type="GO" id="GO:0004729">
    <property type="term" value="F:oxygen-dependent protoporphyrinogen oxidase activity"/>
    <property type="evidence" value="ECO:0007669"/>
    <property type="project" value="UniProtKB-EC"/>
</dbReference>
<proteinExistence type="inferred from homology"/>
<dbReference type="SUPFAM" id="SSF54373">
    <property type="entry name" value="FAD-linked reductases, C-terminal domain"/>
    <property type="match status" value="1"/>
</dbReference>
<reference evidence="14 15" key="1">
    <citation type="submission" date="2020-02" db="EMBL/GenBank/DDBJ databases">
        <title>Sequencing the genomes of 1000 actinobacteria strains.</title>
        <authorList>
            <person name="Klenk H.-P."/>
        </authorList>
    </citation>
    <scope>NUCLEOTIDE SEQUENCE [LARGE SCALE GENOMIC DNA]</scope>
    <source>
        <strain evidence="14 15">DSM 19609</strain>
    </source>
</reference>
<sequence length="454" mass="46697">MRCLVVGGGVTGLAAAWEACRAGAEVTVLEASDRFGGKVFTERADGFTIEHGPDSFVAYRPAALQLIGELGLDDQVQASAGRRTVFLRAGGRLRPMPQGMGMVLPTRLGPFLSTRILSWPDKLRAALDLVTPRLLDDSDVAIGAFLRRRLGGGIVTKLADPLVGGIYGASVDELSLDAVLPSLRVNEAEHRSLILAGLAQGRATAGSGGSSRGPSSPFRTLSGGLGTLVDALVASLREAGATLLTDQPVESLDDHDADAVVLAGGAASSARLLARRAPAAAQALAGVPMSSSTVVTLAYPAEAFGTAPTHHGWLESEPAPVSGITVSSAKWTDRAPAGVVLLRAFVPARLGLIAEAPDDELVDAVTAHVGAVMGVDGDPVLTRISRWSRVMPSYTVGHPGRVAAVEEALADQPRLRVAGSALHGVGVPDCIADGRRQAAAALAHPAVAQRPTVV</sequence>
<dbReference type="Gene3D" id="3.90.660.20">
    <property type="entry name" value="Protoporphyrinogen oxidase, mitochondrial, domain 2"/>
    <property type="match status" value="1"/>
</dbReference>
<gene>
    <name evidence="14" type="ORF">FB473_000169</name>
</gene>
<dbReference type="NCBIfam" id="TIGR00562">
    <property type="entry name" value="proto_IX_ox"/>
    <property type="match status" value="1"/>
</dbReference>
<evidence type="ECO:0000256" key="1">
    <source>
        <dbReference type="ARBA" id="ARBA00001755"/>
    </source>
</evidence>
<dbReference type="EMBL" id="JAAMOZ010000001">
    <property type="protein sequence ID" value="NIH55524.1"/>
    <property type="molecule type" value="Genomic_DNA"/>
</dbReference>
<evidence type="ECO:0000313" key="15">
    <source>
        <dbReference type="Proteomes" id="UP000749311"/>
    </source>
</evidence>
<dbReference type="InterPro" id="IPR050464">
    <property type="entry name" value="Zeta_carotene_desat/Oxidored"/>
</dbReference>
<dbReference type="SUPFAM" id="SSF51905">
    <property type="entry name" value="FAD/NAD(P)-binding domain"/>
    <property type="match status" value="1"/>
</dbReference>
<comment type="subcellular location">
    <subcellularLocation>
        <location evidence="12">Cytoplasm</location>
    </subcellularLocation>
</comment>
<evidence type="ECO:0000256" key="2">
    <source>
        <dbReference type="ARBA" id="ARBA00001974"/>
    </source>
</evidence>
<dbReference type="Gene3D" id="1.10.3110.10">
    <property type="entry name" value="protoporphyrinogen ix oxidase, domain 3"/>
    <property type="match status" value="1"/>
</dbReference>
<comment type="cofactor">
    <cofactor evidence="2 12">
        <name>FAD</name>
        <dbReference type="ChEBI" id="CHEBI:57692"/>
    </cofactor>
</comment>
<dbReference type="Pfam" id="PF01593">
    <property type="entry name" value="Amino_oxidase"/>
    <property type="match status" value="1"/>
</dbReference>
<evidence type="ECO:0000259" key="13">
    <source>
        <dbReference type="Pfam" id="PF01593"/>
    </source>
</evidence>
<evidence type="ECO:0000256" key="8">
    <source>
        <dbReference type="ARBA" id="ARBA00022630"/>
    </source>
</evidence>
<organism evidence="14 15">
    <name type="scientific">Brooklawnia cerclae</name>
    <dbReference type="NCBI Taxonomy" id="349934"/>
    <lineage>
        <taxon>Bacteria</taxon>
        <taxon>Bacillati</taxon>
        <taxon>Actinomycetota</taxon>
        <taxon>Actinomycetes</taxon>
        <taxon>Propionibacteriales</taxon>
        <taxon>Propionibacteriaceae</taxon>
        <taxon>Brooklawnia</taxon>
    </lineage>
</organism>